<dbReference type="EMBL" id="LN899819">
    <property type="protein sequence ID" value="CUV11928.1"/>
    <property type="molecule type" value="Genomic_DNA"/>
</dbReference>
<evidence type="ECO:0000313" key="1">
    <source>
        <dbReference type="EMBL" id="CUV11928.1"/>
    </source>
</evidence>
<sequence>MPSLRCPRGYTQGYAQALPLTAAQIFPKAVLS</sequence>
<gene>
    <name evidence="1" type="ORF">RUN39_v1_270015</name>
</gene>
<name>A0A0S4TPF0_RALSL</name>
<proteinExistence type="predicted"/>
<reference evidence="1" key="1">
    <citation type="submission" date="2015-10" db="EMBL/GenBank/DDBJ databases">
        <authorList>
            <person name="Gilbert D.G."/>
        </authorList>
    </citation>
    <scope>NUCLEOTIDE SEQUENCE</scope>
    <source>
        <strain evidence="1">Phyl III-seqv23</strain>
    </source>
</reference>
<dbReference type="AlphaFoldDB" id="A0A0S4TPF0"/>
<organism evidence="1">
    <name type="scientific">Ralstonia solanacearum</name>
    <name type="common">Pseudomonas solanacearum</name>
    <dbReference type="NCBI Taxonomy" id="305"/>
    <lineage>
        <taxon>Bacteria</taxon>
        <taxon>Pseudomonadati</taxon>
        <taxon>Pseudomonadota</taxon>
        <taxon>Betaproteobacteria</taxon>
        <taxon>Burkholderiales</taxon>
        <taxon>Burkholderiaceae</taxon>
        <taxon>Ralstonia</taxon>
        <taxon>Ralstonia solanacearum species complex</taxon>
    </lineage>
</organism>
<accession>A0A0S4TPF0</accession>
<protein>
    <submittedName>
        <fullName evidence="1">Uncharacterized protein</fullName>
    </submittedName>
</protein>